<reference evidence="1 2" key="1">
    <citation type="journal article" date="2020" name="ISME J.">
        <title>Uncovering the hidden diversity of litter-decomposition mechanisms in mushroom-forming fungi.</title>
        <authorList>
            <person name="Floudas D."/>
            <person name="Bentzer J."/>
            <person name="Ahren D."/>
            <person name="Johansson T."/>
            <person name="Persson P."/>
            <person name="Tunlid A."/>
        </authorList>
    </citation>
    <scope>NUCLEOTIDE SEQUENCE [LARGE SCALE GENOMIC DNA]</scope>
    <source>
        <strain evidence="1 2">CBS 661.87</strain>
    </source>
</reference>
<gene>
    <name evidence="1" type="ORF">D9615_010195</name>
</gene>
<accession>A0A8H5GP04</accession>
<evidence type="ECO:0000313" key="2">
    <source>
        <dbReference type="Proteomes" id="UP000565441"/>
    </source>
</evidence>
<proteinExistence type="predicted"/>
<dbReference type="EMBL" id="JAACJP010000062">
    <property type="protein sequence ID" value="KAF5368160.1"/>
    <property type="molecule type" value="Genomic_DNA"/>
</dbReference>
<keyword evidence="2" id="KW-1185">Reference proteome</keyword>
<dbReference type="OrthoDB" id="3032304at2759"/>
<comment type="caution">
    <text evidence="1">The sequence shown here is derived from an EMBL/GenBank/DDBJ whole genome shotgun (WGS) entry which is preliminary data.</text>
</comment>
<sequence>MRGSSLDIHVMTPSADAVYTGPTVPTFVHYLTVHTLDSAKLTKCVDVSAVLASAADPREIRVLIVNRSDTETFTVPLLFGPNAKVADDISRVYETGAQT</sequence>
<dbReference type="AlphaFoldDB" id="A0A8H5GP04"/>
<name>A0A8H5GP04_9AGAR</name>
<dbReference type="Proteomes" id="UP000565441">
    <property type="component" value="Unassembled WGS sequence"/>
</dbReference>
<organism evidence="1 2">
    <name type="scientific">Tricholomella constricta</name>
    <dbReference type="NCBI Taxonomy" id="117010"/>
    <lineage>
        <taxon>Eukaryota</taxon>
        <taxon>Fungi</taxon>
        <taxon>Dikarya</taxon>
        <taxon>Basidiomycota</taxon>
        <taxon>Agaricomycotina</taxon>
        <taxon>Agaricomycetes</taxon>
        <taxon>Agaricomycetidae</taxon>
        <taxon>Agaricales</taxon>
        <taxon>Tricholomatineae</taxon>
        <taxon>Lyophyllaceae</taxon>
        <taxon>Tricholomella</taxon>
    </lineage>
</organism>
<protein>
    <submittedName>
        <fullName evidence="1">Uncharacterized protein</fullName>
    </submittedName>
</protein>
<evidence type="ECO:0000313" key="1">
    <source>
        <dbReference type="EMBL" id="KAF5368160.1"/>
    </source>
</evidence>